<sequence length="550" mass="61447">MASQADSSENSSGSITTSTSSLSHMEPGGIYLQRLPSGKPAFIRRSKRIKTPGALLADALLNPHSPPLNYLPYLVPDHNRFGAARSPDPQQVPVIPYEQLQQQPYPQHFPQKLPQPLPVTQTPFPNEMAQVAPFLPYAYQAVEGLTKSDTNETVYLILPAYPYLPYTNLPNPTTPAQPTRSTSVCRRCRKCDSFYATSEDSSCDSSSKSDIPIRKKKSPKHKNTRKGRRSLATKKSTKGKCYTSDNESDRAPLYTVQPAGSGVYDPNRCTVNLSNHQTSGVVRRHQPPATQGNMYVAGNANIPGYTILHPPQSCQHQRSSDAQIPQTVYANMNGQFTSVQPYPTGGPIYHSCGNISQPDQYVHSHCFGNCTAIPILQGTNATTRESSPRTYCYDNRRAYESSVGVGVEPQGHSKGSNANDECQRRADAPPTQPGCSQHPPCNTQYVHENRTYSTGERERIPGRESKYASYFYARDSQCDNPNGSPECFTRHERSSSRRRSYSRHRPVRDFNSQHDEYEVPQMVEIRGRRSSRRYDDLDGPPRAKHTRFVD</sequence>
<proteinExistence type="predicted"/>
<comment type="caution">
    <text evidence="2">The sequence shown here is derived from an EMBL/GenBank/DDBJ whole genome shotgun (WGS) entry which is preliminary data.</text>
</comment>
<feature type="region of interest" description="Disordered" evidence="1">
    <location>
        <begin position="404"/>
        <end position="442"/>
    </location>
</feature>
<evidence type="ECO:0000313" key="2">
    <source>
        <dbReference type="EMBL" id="ODH13389.1"/>
    </source>
</evidence>
<dbReference type="AlphaFoldDB" id="A0A1D2J518"/>
<feature type="compositionally biased region" description="Basic residues" evidence="1">
    <location>
        <begin position="496"/>
        <end position="506"/>
    </location>
</feature>
<feature type="compositionally biased region" description="Basic residues" evidence="1">
    <location>
        <begin position="214"/>
        <end position="238"/>
    </location>
</feature>
<dbReference type="OMA" id="RRNSHRG"/>
<feature type="region of interest" description="Disordered" evidence="1">
    <location>
        <begin position="1"/>
        <end position="37"/>
    </location>
</feature>
<dbReference type="VEuPathDB" id="FungiDB:PABG_03813"/>
<feature type="region of interest" description="Disordered" evidence="1">
    <location>
        <begin position="197"/>
        <end position="259"/>
    </location>
</feature>
<reference evidence="2 3" key="1">
    <citation type="submission" date="2016-06" db="EMBL/GenBank/DDBJ databases">
        <authorList>
            <person name="Kjaerup R.B."/>
            <person name="Dalgaard T.S."/>
            <person name="Juul-Madsen H.R."/>
        </authorList>
    </citation>
    <scope>NUCLEOTIDE SEQUENCE [LARGE SCALE GENOMIC DNA]</scope>
    <source>
        <strain evidence="2 3">Pb300</strain>
    </source>
</reference>
<protein>
    <submittedName>
        <fullName evidence="2">Uncharacterized protein</fullName>
    </submittedName>
</protein>
<feature type="compositionally biased region" description="Basic and acidic residues" evidence="1">
    <location>
        <begin position="532"/>
        <end position="550"/>
    </location>
</feature>
<organism evidence="2 3">
    <name type="scientific">Paracoccidioides brasiliensis</name>
    <dbReference type="NCBI Taxonomy" id="121759"/>
    <lineage>
        <taxon>Eukaryota</taxon>
        <taxon>Fungi</taxon>
        <taxon>Dikarya</taxon>
        <taxon>Ascomycota</taxon>
        <taxon>Pezizomycotina</taxon>
        <taxon>Eurotiomycetes</taxon>
        <taxon>Eurotiomycetidae</taxon>
        <taxon>Onygenales</taxon>
        <taxon>Ajellomycetaceae</taxon>
        <taxon>Paracoccidioides</taxon>
    </lineage>
</organism>
<feature type="compositionally biased region" description="Basic and acidic residues" evidence="1">
    <location>
        <begin position="507"/>
        <end position="517"/>
    </location>
</feature>
<gene>
    <name evidence="2" type="ORF">ACO22_07304</name>
</gene>
<feature type="compositionally biased region" description="Polar residues" evidence="1">
    <location>
        <begin position="433"/>
        <end position="442"/>
    </location>
</feature>
<name>A0A1D2J518_PARBR</name>
<dbReference type="EMBL" id="LZYO01000499">
    <property type="protein sequence ID" value="ODH13389.1"/>
    <property type="molecule type" value="Genomic_DNA"/>
</dbReference>
<feature type="compositionally biased region" description="Low complexity" evidence="1">
    <location>
        <begin position="198"/>
        <end position="210"/>
    </location>
</feature>
<feature type="compositionally biased region" description="Low complexity" evidence="1">
    <location>
        <begin position="7"/>
        <end position="23"/>
    </location>
</feature>
<evidence type="ECO:0000313" key="3">
    <source>
        <dbReference type="Proteomes" id="UP000242814"/>
    </source>
</evidence>
<dbReference type="VEuPathDB" id="FungiDB:PADG_00006"/>
<accession>A0A1D2J518</accession>
<feature type="region of interest" description="Disordered" evidence="1">
    <location>
        <begin position="481"/>
        <end position="550"/>
    </location>
</feature>
<dbReference type="Proteomes" id="UP000242814">
    <property type="component" value="Unassembled WGS sequence"/>
</dbReference>
<evidence type="ECO:0000256" key="1">
    <source>
        <dbReference type="SAM" id="MobiDB-lite"/>
    </source>
</evidence>